<dbReference type="InterPro" id="IPR043519">
    <property type="entry name" value="NT_sf"/>
</dbReference>
<dbReference type="Proteomes" id="UP000324022">
    <property type="component" value="Unassembled WGS sequence"/>
</dbReference>
<protein>
    <submittedName>
        <fullName evidence="6">Related to DNA polymerase X - putative</fullName>
    </submittedName>
</protein>
<dbReference type="OrthoDB" id="205514at2759"/>
<dbReference type="PRINTS" id="PR00869">
    <property type="entry name" value="DNAPOLX"/>
</dbReference>
<dbReference type="InterPro" id="IPR022312">
    <property type="entry name" value="DNA_pol_X"/>
</dbReference>
<dbReference type="Pfam" id="PF14792">
    <property type="entry name" value="DNA_pol_B_palm"/>
    <property type="match status" value="1"/>
</dbReference>
<reference evidence="6 7" key="1">
    <citation type="submission" date="2018-03" db="EMBL/GenBank/DDBJ databases">
        <authorList>
            <person name="Guldener U."/>
        </authorList>
    </citation>
    <scope>NUCLEOTIDE SEQUENCE [LARGE SCALE GENOMIC DNA]</scope>
    <source>
        <strain evidence="6 7">NBRC100155</strain>
    </source>
</reference>
<sequence length="711" mass="80949">MSSSGLQRLPNSSNGLQRQYRLVIASVASPRRYFTAPRLLQPLPRLSDNQRITLRHRKQAQYLQKLAALEESPWQDFDDLSSKQDLVDHRLHALEDAHLVLQQECRRLQKALDVSINKETAPHTKPQPVSRRRVIFQYHSKARRKTLQEEAALAAAPSMLPNEDKSGDFDMIMKSLQGLASRQEIIDHKLEIVSLQLSKQQQSLFSIAMNKVKQIPRSLGSMVIDAYRTLVEASDPAMELARPTKGQMAAAMFGAAAYFAFTHPAGHWMKELLDALRMQGIPPNTQNFVNLFIHTFSLPLIIATNPGAKKALRNLKRSKVFKNVFNDHPRRLFFGSSAVHGPRKETAYRDLVQNHADLLDKPFPMTAVLNDLRNRQALLGPTSGREYKVAERRLFRVQHESEIGEGEPLTVRQVAELLQPDDSAGWTTIRQRLLNDRVDAIDNLSKEDRARVLFTRVYGIGKTKAERFVQAGFLTLEQLREASLEKAQRIGLEHMDDIECLIPRSESEQWRDILLEVFAAVDPRLGAELLGSFRRGDYFSSDLDWVLFHPDVVELRILRKDNPDKRDPHPQAKELMQAVIDELRKRNLLADELLAHGPIAVKGLVRLPTAGAKARRIDLNFAPFTRRAFYTLAKTGDADLMVHLRSKAKANGWALNEYGIGPHNQNGSAWTQNLLDATEEKQIFEFLKVPYLEPEERSFSLYAKRLKIVRP</sequence>
<dbReference type="InterPro" id="IPR002008">
    <property type="entry name" value="DNA_pol_X_beta-like"/>
</dbReference>
<keyword evidence="7" id="KW-1185">Reference proteome</keyword>
<dbReference type="InterPro" id="IPR002054">
    <property type="entry name" value="DNA-dir_DNA_pol_X"/>
</dbReference>
<dbReference type="GO" id="GO:0005634">
    <property type="term" value="C:nucleus"/>
    <property type="evidence" value="ECO:0007669"/>
    <property type="project" value="TreeGrafter"/>
</dbReference>
<name>A0A5C3DVT7_9BASI</name>
<dbReference type="InterPro" id="IPR018944">
    <property type="entry name" value="DNA_pol_lambd_fingers_domain"/>
</dbReference>
<dbReference type="GO" id="GO:0003887">
    <property type="term" value="F:DNA-directed DNA polymerase activity"/>
    <property type="evidence" value="ECO:0007669"/>
    <property type="project" value="InterPro"/>
</dbReference>
<evidence type="ECO:0000313" key="6">
    <source>
        <dbReference type="EMBL" id="SPO22425.1"/>
    </source>
</evidence>
<evidence type="ECO:0000259" key="5">
    <source>
        <dbReference type="SMART" id="SM00483"/>
    </source>
</evidence>
<accession>A0A5C3DVT7</accession>
<keyword evidence="2" id="KW-0808">Transferase</keyword>
<evidence type="ECO:0000256" key="1">
    <source>
        <dbReference type="ARBA" id="ARBA00022490"/>
    </source>
</evidence>
<dbReference type="InterPro" id="IPR037160">
    <property type="entry name" value="DNA_Pol_thumb_sf"/>
</dbReference>
<dbReference type="GO" id="GO:0003677">
    <property type="term" value="F:DNA binding"/>
    <property type="evidence" value="ECO:0007669"/>
    <property type="project" value="UniProtKB-KW"/>
</dbReference>
<evidence type="ECO:0000256" key="3">
    <source>
        <dbReference type="ARBA" id="ARBA00022695"/>
    </source>
</evidence>
<dbReference type="EMBL" id="OOIN01000004">
    <property type="protein sequence ID" value="SPO22425.1"/>
    <property type="molecule type" value="Genomic_DNA"/>
</dbReference>
<dbReference type="Gene3D" id="3.30.460.10">
    <property type="entry name" value="Beta Polymerase, domain 2"/>
    <property type="match status" value="1"/>
</dbReference>
<evidence type="ECO:0000256" key="2">
    <source>
        <dbReference type="ARBA" id="ARBA00022679"/>
    </source>
</evidence>
<dbReference type="PRINTS" id="PR00870">
    <property type="entry name" value="DNAPOLXBETA"/>
</dbReference>
<dbReference type="PANTHER" id="PTHR11276:SF42">
    <property type="entry name" value="DNA POLYMERASE BETA"/>
    <property type="match status" value="1"/>
</dbReference>
<dbReference type="GO" id="GO:0006303">
    <property type="term" value="P:double-strand break repair via nonhomologous end joining"/>
    <property type="evidence" value="ECO:0007669"/>
    <property type="project" value="TreeGrafter"/>
</dbReference>
<keyword evidence="1" id="KW-0963">Cytoplasm</keyword>
<dbReference type="Gene3D" id="3.30.210.10">
    <property type="entry name" value="DNA polymerase, thumb domain"/>
    <property type="match status" value="1"/>
</dbReference>
<dbReference type="GO" id="GO:0006284">
    <property type="term" value="P:base-excision repair"/>
    <property type="evidence" value="ECO:0007669"/>
    <property type="project" value="TreeGrafter"/>
</dbReference>
<dbReference type="SUPFAM" id="SSF81585">
    <property type="entry name" value="PsbU/PolX domain-like"/>
    <property type="match status" value="1"/>
</dbReference>
<dbReference type="InterPro" id="IPR028207">
    <property type="entry name" value="DNA_pol_B_palm_palm"/>
</dbReference>
<dbReference type="SUPFAM" id="SSF81301">
    <property type="entry name" value="Nucleotidyltransferase"/>
    <property type="match status" value="1"/>
</dbReference>
<dbReference type="Gene3D" id="1.10.150.20">
    <property type="entry name" value="5' to 3' exonuclease, C-terminal subdomain"/>
    <property type="match status" value="1"/>
</dbReference>
<dbReference type="AlphaFoldDB" id="A0A5C3DVT7"/>
<dbReference type="InterPro" id="IPR029398">
    <property type="entry name" value="PolB_thumb"/>
</dbReference>
<dbReference type="Pfam" id="PF14791">
    <property type="entry name" value="DNA_pol_B_thumb"/>
    <property type="match status" value="1"/>
</dbReference>
<organism evidence="6 7">
    <name type="scientific">Ustilago trichophora</name>
    <dbReference type="NCBI Taxonomy" id="86804"/>
    <lineage>
        <taxon>Eukaryota</taxon>
        <taxon>Fungi</taxon>
        <taxon>Dikarya</taxon>
        <taxon>Basidiomycota</taxon>
        <taxon>Ustilaginomycotina</taxon>
        <taxon>Ustilaginomycetes</taxon>
        <taxon>Ustilaginales</taxon>
        <taxon>Ustilaginaceae</taxon>
        <taxon>Ustilago</taxon>
    </lineage>
</organism>
<dbReference type="SMART" id="SM00483">
    <property type="entry name" value="POLXc"/>
    <property type="match status" value="1"/>
</dbReference>
<evidence type="ECO:0000313" key="7">
    <source>
        <dbReference type="Proteomes" id="UP000324022"/>
    </source>
</evidence>
<evidence type="ECO:0000256" key="4">
    <source>
        <dbReference type="ARBA" id="ARBA00023125"/>
    </source>
</evidence>
<feature type="domain" description="DNA-directed DNA polymerase X" evidence="5">
    <location>
        <begin position="360"/>
        <end position="698"/>
    </location>
</feature>
<keyword evidence="3" id="KW-0548">Nucleotidyltransferase</keyword>
<proteinExistence type="predicted"/>
<keyword evidence="4" id="KW-0238">DNA-binding</keyword>
<dbReference type="PANTHER" id="PTHR11276">
    <property type="entry name" value="DNA POLYMERASE TYPE-X FAMILY MEMBER"/>
    <property type="match status" value="1"/>
</dbReference>
<gene>
    <name evidence="6" type="ORF">UTRI_01103</name>
</gene>
<dbReference type="Pfam" id="PF10391">
    <property type="entry name" value="DNA_pol_lambd_f"/>
    <property type="match status" value="1"/>
</dbReference>